<dbReference type="SUPFAM" id="SSF46689">
    <property type="entry name" value="Homeodomain-like"/>
    <property type="match status" value="2"/>
</dbReference>
<dbReference type="GO" id="GO:0003700">
    <property type="term" value="F:DNA-binding transcription factor activity"/>
    <property type="evidence" value="ECO:0007669"/>
    <property type="project" value="InterPro"/>
</dbReference>
<name>A0A323TMA4_9BACI</name>
<dbReference type="Gene3D" id="3.20.80.10">
    <property type="entry name" value="Regulatory factor, effector binding domain"/>
    <property type="match status" value="1"/>
</dbReference>
<comment type="caution">
    <text evidence="5">The sequence shown here is derived from an EMBL/GenBank/DDBJ whole genome shotgun (WGS) entry which is preliminary data.</text>
</comment>
<dbReference type="SMART" id="SM00871">
    <property type="entry name" value="AraC_E_bind"/>
    <property type="match status" value="1"/>
</dbReference>
<dbReference type="PROSITE" id="PS00041">
    <property type="entry name" value="HTH_ARAC_FAMILY_1"/>
    <property type="match status" value="1"/>
</dbReference>
<dbReference type="PROSITE" id="PS01124">
    <property type="entry name" value="HTH_ARAC_FAMILY_2"/>
    <property type="match status" value="1"/>
</dbReference>
<keyword evidence="2" id="KW-0238">DNA-binding</keyword>
<keyword evidence="6" id="KW-1185">Reference proteome</keyword>
<gene>
    <name evidence="5" type="ORF">CR194_04460</name>
</gene>
<dbReference type="OrthoDB" id="9801123at2"/>
<dbReference type="InterPro" id="IPR018062">
    <property type="entry name" value="HTH_AraC-typ_CS"/>
</dbReference>
<keyword evidence="3" id="KW-0804">Transcription</keyword>
<dbReference type="SUPFAM" id="SSF55136">
    <property type="entry name" value="Probable bacterial effector-binding domain"/>
    <property type="match status" value="1"/>
</dbReference>
<evidence type="ECO:0000313" key="5">
    <source>
        <dbReference type="EMBL" id="PYZ94787.1"/>
    </source>
</evidence>
<dbReference type="Pfam" id="PF12833">
    <property type="entry name" value="HTH_18"/>
    <property type="match status" value="1"/>
</dbReference>
<dbReference type="PANTHER" id="PTHR47504:SF5">
    <property type="entry name" value="RIGHT ORIGIN-BINDING PROTEIN"/>
    <property type="match status" value="1"/>
</dbReference>
<dbReference type="InterPro" id="IPR018060">
    <property type="entry name" value="HTH_AraC"/>
</dbReference>
<dbReference type="AlphaFoldDB" id="A0A323TMA4"/>
<dbReference type="SMART" id="SM00342">
    <property type="entry name" value="HTH_ARAC"/>
    <property type="match status" value="1"/>
</dbReference>
<dbReference type="Gene3D" id="1.10.10.60">
    <property type="entry name" value="Homeodomain-like"/>
    <property type="match status" value="2"/>
</dbReference>
<protein>
    <submittedName>
        <fullName evidence="5">AraC family transcriptional regulator</fullName>
    </submittedName>
</protein>
<dbReference type="GO" id="GO:0043565">
    <property type="term" value="F:sequence-specific DNA binding"/>
    <property type="evidence" value="ECO:0007669"/>
    <property type="project" value="InterPro"/>
</dbReference>
<dbReference type="PRINTS" id="PR00032">
    <property type="entry name" value="HTHARAC"/>
</dbReference>
<dbReference type="InterPro" id="IPR009057">
    <property type="entry name" value="Homeodomain-like_sf"/>
</dbReference>
<evidence type="ECO:0000259" key="4">
    <source>
        <dbReference type="PROSITE" id="PS01124"/>
    </source>
</evidence>
<evidence type="ECO:0000256" key="1">
    <source>
        <dbReference type="ARBA" id="ARBA00023015"/>
    </source>
</evidence>
<dbReference type="RefSeq" id="WP_110608421.1">
    <property type="nucleotide sequence ID" value="NZ_PDOD01000001.1"/>
</dbReference>
<dbReference type="InterPro" id="IPR011256">
    <property type="entry name" value="Reg_factor_effector_dom_sf"/>
</dbReference>
<organism evidence="5 6">
    <name type="scientific">Salipaludibacillus keqinensis</name>
    <dbReference type="NCBI Taxonomy" id="2045207"/>
    <lineage>
        <taxon>Bacteria</taxon>
        <taxon>Bacillati</taxon>
        <taxon>Bacillota</taxon>
        <taxon>Bacilli</taxon>
        <taxon>Bacillales</taxon>
        <taxon>Bacillaceae</taxon>
    </lineage>
</organism>
<evidence type="ECO:0000313" key="6">
    <source>
        <dbReference type="Proteomes" id="UP000248214"/>
    </source>
</evidence>
<feature type="domain" description="HTH araC/xylS-type" evidence="4">
    <location>
        <begin position="8"/>
        <end position="106"/>
    </location>
</feature>
<accession>A0A323TMA4</accession>
<dbReference type="Proteomes" id="UP000248214">
    <property type="component" value="Unassembled WGS sequence"/>
</dbReference>
<evidence type="ECO:0000256" key="2">
    <source>
        <dbReference type="ARBA" id="ARBA00023125"/>
    </source>
</evidence>
<sequence>MTWVESLRKTIDYIEDQLPAAVSVDEAAKAAHFSSAHLQKGFAVLTGMSIGEYIRRRRLTLAAEELTKGSAKVIEVAMKYGYETPESFSKAFRKQHGISPKEARNPGARLACYNPLKIHVTLKGEKAMKYRIEERESFTAVGIHKEFSVVNNSHSNEIPKLWGEVNENGTSDQLFRLNNGKIDGVLGICLDKGNEKIDYWVATEYNGATPEEYEEITIPASKWAVFEVHGPMPDAMQNAWEQIFSEWFPSSAYEHAGTADFEKYTQDDPFSKDLYSEVWIPVK</sequence>
<dbReference type="InterPro" id="IPR029441">
    <property type="entry name" value="Cass2"/>
</dbReference>
<dbReference type="Pfam" id="PF14526">
    <property type="entry name" value="Cass2"/>
    <property type="match status" value="1"/>
</dbReference>
<proteinExistence type="predicted"/>
<reference evidence="5 6" key="1">
    <citation type="submission" date="2017-10" db="EMBL/GenBank/DDBJ databases">
        <title>Bacillus sp. nov., a halophilic bacterium isolated from a Keqin Lake.</title>
        <authorList>
            <person name="Wang H."/>
        </authorList>
    </citation>
    <scope>NUCLEOTIDE SEQUENCE [LARGE SCALE GENOMIC DNA]</scope>
    <source>
        <strain evidence="5 6">KQ-12</strain>
    </source>
</reference>
<dbReference type="PANTHER" id="PTHR47504">
    <property type="entry name" value="RIGHT ORIGIN-BINDING PROTEIN"/>
    <property type="match status" value="1"/>
</dbReference>
<dbReference type="InterPro" id="IPR020449">
    <property type="entry name" value="Tscrpt_reg_AraC-type_HTH"/>
</dbReference>
<dbReference type="EMBL" id="PDOD01000001">
    <property type="protein sequence ID" value="PYZ94787.1"/>
    <property type="molecule type" value="Genomic_DNA"/>
</dbReference>
<dbReference type="InterPro" id="IPR010499">
    <property type="entry name" value="AraC_E-bd"/>
</dbReference>
<evidence type="ECO:0000256" key="3">
    <source>
        <dbReference type="ARBA" id="ARBA00023163"/>
    </source>
</evidence>
<keyword evidence="1" id="KW-0805">Transcription regulation</keyword>
<dbReference type="InterPro" id="IPR050959">
    <property type="entry name" value="MarA-like"/>
</dbReference>